<reference evidence="1" key="2">
    <citation type="submission" date="2018-08" db="UniProtKB">
        <authorList>
            <consortium name="EnsemblPlants"/>
        </authorList>
    </citation>
    <scope>IDENTIFICATION</scope>
    <source>
        <strain evidence="1">Yugu1</strain>
    </source>
</reference>
<name>K3ZGJ5_SETIT</name>
<reference evidence="2" key="1">
    <citation type="journal article" date="2012" name="Nat. Biotechnol.">
        <title>Reference genome sequence of the model plant Setaria.</title>
        <authorList>
            <person name="Bennetzen J.L."/>
            <person name="Schmutz J."/>
            <person name="Wang H."/>
            <person name="Percifield R."/>
            <person name="Hawkins J."/>
            <person name="Pontaroli A.C."/>
            <person name="Estep M."/>
            <person name="Feng L."/>
            <person name="Vaughn J.N."/>
            <person name="Grimwood J."/>
            <person name="Jenkins J."/>
            <person name="Barry K."/>
            <person name="Lindquist E."/>
            <person name="Hellsten U."/>
            <person name="Deshpande S."/>
            <person name="Wang X."/>
            <person name="Wu X."/>
            <person name="Mitros T."/>
            <person name="Triplett J."/>
            <person name="Yang X."/>
            <person name="Ye C.Y."/>
            <person name="Mauro-Herrera M."/>
            <person name="Wang L."/>
            <person name="Li P."/>
            <person name="Sharma M."/>
            <person name="Sharma R."/>
            <person name="Ronald P.C."/>
            <person name="Panaud O."/>
            <person name="Kellogg E.A."/>
            <person name="Brutnell T.P."/>
            <person name="Doust A.N."/>
            <person name="Tuskan G.A."/>
            <person name="Rokhsar D."/>
            <person name="Devos K.M."/>
        </authorList>
    </citation>
    <scope>NUCLEOTIDE SEQUENCE [LARGE SCALE GENOMIC DNA]</scope>
    <source>
        <strain evidence="2">cv. Yugu1</strain>
    </source>
</reference>
<protein>
    <submittedName>
        <fullName evidence="1">Uncharacterized protein</fullName>
    </submittedName>
</protein>
<dbReference type="EnsemblPlants" id="KQL14460">
    <property type="protein sequence ID" value="KQL14460"/>
    <property type="gene ID" value="SETIT_025697mg"/>
</dbReference>
<evidence type="ECO:0000313" key="2">
    <source>
        <dbReference type="Proteomes" id="UP000004995"/>
    </source>
</evidence>
<dbReference type="Gramene" id="KQL14460">
    <property type="protein sequence ID" value="KQL14460"/>
    <property type="gene ID" value="SETIT_025697mg"/>
</dbReference>
<dbReference type="AlphaFoldDB" id="K3ZGJ5"/>
<dbReference type="HOGENOM" id="CLU_3360571_0_0_1"/>
<dbReference type="EMBL" id="AGNK02001570">
    <property type="status" value="NOT_ANNOTATED_CDS"/>
    <property type="molecule type" value="Genomic_DNA"/>
</dbReference>
<organism evidence="1 2">
    <name type="scientific">Setaria italica</name>
    <name type="common">Foxtail millet</name>
    <name type="synonym">Panicum italicum</name>
    <dbReference type="NCBI Taxonomy" id="4555"/>
    <lineage>
        <taxon>Eukaryota</taxon>
        <taxon>Viridiplantae</taxon>
        <taxon>Streptophyta</taxon>
        <taxon>Embryophyta</taxon>
        <taxon>Tracheophyta</taxon>
        <taxon>Spermatophyta</taxon>
        <taxon>Magnoliopsida</taxon>
        <taxon>Liliopsida</taxon>
        <taxon>Poales</taxon>
        <taxon>Poaceae</taxon>
        <taxon>PACMAD clade</taxon>
        <taxon>Panicoideae</taxon>
        <taxon>Panicodae</taxon>
        <taxon>Paniceae</taxon>
        <taxon>Cenchrinae</taxon>
        <taxon>Setaria</taxon>
    </lineage>
</organism>
<accession>K3ZGJ5</accession>
<sequence>MATEHGIFTIKQNRSKENEYTEQLSKWLNYWHYEQE</sequence>
<dbReference type="InParanoid" id="K3ZGJ5"/>
<keyword evidence="2" id="KW-1185">Reference proteome</keyword>
<proteinExistence type="predicted"/>
<evidence type="ECO:0000313" key="1">
    <source>
        <dbReference type="EnsemblPlants" id="KQL14460"/>
    </source>
</evidence>
<dbReference type="Proteomes" id="UP000004995">
    <property type="component" value="Unassembled WGS sequence"/>
</dbReference>